<organism evidence="3 4">
    <name type="scientific">Candidatus Methylacidiphilum infernorum</name>
    <dbReference type="NCBI Taxonomy" id="511746"/>
    <lineage>
        <taxon>Bacteria</taxon>
        <taxon>Pseudomonadati</taxon>
        <taxon>Verrucomicrobiota</taxon>
        <taxon>Methylacidiphilae</taxon>
        <taxon>Methylacidiphilales</taxon>
        <taxon>Methylacidiphilaceae</taxon>
        <taxon>Methylacidiphilum (ex Ratnadevi et al. 2023)</taxon>
    </lineage>
</organism>
<dbReference type="EMBL" id="CP065956">
    <property type="protein sequence ID" value="QSR86097.1"/>
    <property type="molecule type" value="Genomic_DNA"/>
</dbReference>
<feature type="domain" description="Helicase/UvrB N-terminal" evidence="2">
    <location>
        <begin position="2"/>
        <end position="116"/>
    </location>
</feature>
<dbReference type="Gene3D" id="3.40.50.300">
    <property type="entry name" value="P-loop containing nucleotide triphosphate hydrolases"/>
    <property type="match status" value="1"/>
</dbReference>
<keyword evidence="3" id="KW-0067">ATP-binding</keyword>
<dbReference type="Proteomes" id="UP000663088">
    <property type="component" value="Chromosome"/>
</dbReference>
<feature type="compositionally biased region" description="Low complexity" evidence="1">
    <location>
        <begin position="121"/>
        <end position="136"/>
    </location>
</feature>
<keyword evidence="3" id="KW-0347">Helicase</keyword>
<accession>A0ABX7PT72</accession>
<keyword evidence="3" id="KW-0378">Hydrolase</keyword>
<dbReference type="Pfam" id="PF04851">
    <property type="entry name" value="ResIII"/>
    <property type="match status" value="1"/>
</dbReference>
<protein>
    <submittedName>
        <fullName evidence="3">DEAD/DEAH box helicase family protein</fullName>
    </submittedName>
</protein>
<dbReference type="InterPro" id="IPR006935">
    <property type="entry name" value="Helicase/UvrB_N"/>
</dbReference>
<evidence type="ECO:0000313" key="3">
    <source>
        <dbReference type="EMBL" id="QSR86097.1"/>
    </source>
</evidence>
<reference evidence="3 4" key="1">
    <citation type="submission" date="2020-12" db="EMBL/GenBank/DDBJ databases">
        <authorList>
            <person name="Awala S.I."/>
            <person name="Gwak J.-H."/>
            <person name="Kim S.-J."/>
            <person name="Rhee S.-K."/>
        </authorList>
    </citation>
    <scope>NUCLEOTIDE SEQUENCE [LARGE SCALE GENOMIC DNA]</scope>
    <source>
        <strain evidence="3 4">IT5</strain>
    </source>
</reference>
<dbReference type="RefSeq" id="WP_206844321.1">
    <property type="nucleotide sequence ID" value="NZ_CP065956.1"/>
</dbReference>
<evidence type="ECO:0000256" key="1">
    <source>
        <dbReference type="SAM" id="MobiDB-lite"/>
    </source>
</evidence>
<dbReference type="SUPFAM" id="SSF52540">
    <property type="entry name" value="P-loop containing nucleoside triphosphate hydrolases"/>
    <property type="match status" value="1"/>
</dbReference>
<feature type="region of interest" description="Disordered" evidence="1">
    <location>
        <begin position="117"/>
        <end position="136"/>
    </location>
</feature>
<name>A0ABX7PT72_9BACT</name>
<evidence type="ECO:0000313" key="4">
    <source>
        <dbReference type="Proteomes" id="UP000663088"/>
    </source>
</evidence>
<dbReference type="GO" id="GO:0004386">
    <property type="term" value="F:helicase activity"/>
    <property type="evidence" value="ECO:0007669"/>
    <property type="project" value="UniProtKB-KW"/>
</dbReference>
<proteinExistence type="predicted"/>
<dbReference type="InterPro" id="IPR027417">
    <property type="entry name" value="P-loop_NTPase"/>
</dbReference>
<keyword evidence="3" id="KW-0547">Nucleotide-binding</keyword>
<evidence type="ECO:0000259" key="2">
    <source>
        <dbReference type="Pfam" id="PF04851"/>
    </source>
</evidence>
<keyword evidence="4" id="KW-1185">Reference proteome</keyword>
<sequence length="136" mass="15437">MLFYFQEVAIHEVVKGHVQGRNRVLLTIATGTGKSFVDFQEVWKLIKSGWLQRHHPEHPARAPFLADRVVLRDQAYNSFTPLTDDTNEPRFKIEGHPPNLTQDFYFGIYQTLWSPDEGGDSVSSRSSRGISSTSSS</sequence>
<gene>
    <name evidence="3" type="ORF">EM20IM_06175</name>
</gene>